<accession>A0AAV1TW19</accession>
<evidence type="ECO:0000313" key="1">
    <source>
        <dbReference type="EMBL" id="CAK7925380.1"/>
    </source>
</evidence>
<organism evidence="1 2">
    <name type="scientific">Peronospora matthiolae</name>
    <dbReference type="NCBI Taxonomy" id="2874970"/>
    <lineage>
        <taxon>Eukaryota</taxon>
        <taxon>Sar</taxon>
        <taxon>Stramenopiles</taxon>
        <taxon>Oomycota</taxon>
        <taxon>Peronosporomycetes</taxon>
        <taxon>Peronosporales</taxon>
        <taxon>Peronosporaceae</taxon>
        <taxon>Peronospora</taxon>
    </lineage>
</organism>
<reference evidence="1" key="1">
    <citation type="submission" date="2024-01" db="EMBL/GenBank/DDBJ databases">
        <authorList>
            <person name="Webb A."/>
        </authorList>
    </citation>
    <scope>NUCLEOTIDE SEQUENCE</scope>
    <source>
        <strain evidence="1">Pm1</strain>
    </source>
</reference>
<dbReference type="Proteomes" id="UP001162060">
    <property type="component" value="Unassembled WGS sequence"/>
</dbReference>
<dbReference type="AlphaFoldDB" id="A0AAV1TW19"/>
<sequence length="236" mass="26547">MRSCYLFVPFVGGALPAGVAPVSGLANLGAATQGAHELEDETSGRLLRAHILEKEDQESRMITGFELVEKADFVLHDNLHLLMPNLDEIKAKALPFFGLCMQERHLSEQQRVNTFNEIRRRAVAERLQSVEPIDWNAEAPNVQAVFALQTLLEKHDEFYLAISLALAKKTSRHIPESMAKLAVELEKAQFGMWKNHRFSPEYVSVQLTSLSDFVEAAGDLALINEIVAEYMRHARH</sequence>
<name>A0AAV1TW19_9STRA</name>
<dbReference type="EMBL" id="CAKLBY020000086">
    <property type="protein sequence ID" value="CAK7925380.1"/>
    <property type="molecule type" value="Genomic_DNA"/>
</dbReference>
<gene>
    <name evidence="1" type="ORF">PM001_LOCUS10530</name>
</gene>
<evidence type="ECO:0000313" key="2">
    <source>
        <dbReference type="Proteomes" id="UP001162060"/>
    </source>
</evidence>
<protein>
    <submittedName>
        <fullName evidence="1">Uncharacterized protein</fullName>
    </submittedName>
</protein>
<comment type="caution">
    <text evidence="1">The sequence shown here is derived from an EMBL/GenBank/DDBJ whole genome shotgun (WGS) entry which is preliminary data.</text>
</comment>
<proteinExistence type="predicted"/>